<evidence type="ECO:0000313" key="1">
    <source>
        <dbReference type="EMBL" id="MCX4231840.1"/>
    </source>
</evidence>
<dbReference type="Proteomes" id="UP001165590">
    <property type="component" value="Unassembled WGS sequence"/>
</dbReference>
<proteinExistence type="predicted"/>
<keyword evidence="2" id="KW-1185">Reference proteome</keyword>
<dbReference type="RefSeq" id="WP_267024955.1">
    <property type="nucleotide sequence ID" value="NZ_JAIFZO010000002.1"/>
</dbReference>
<dbReference type="EMBL" id="JAIFZO010000002">
    <property type="protein sequence ID" value="MCX4231840.1"/>
    <property type="molecule type" value="Genomic_DNA"/>
</dbReference>
<comment type="caution">
    <text evidence="1">The sequence shown here is derived from an EMBL/GenBank/DDBJ whole genome shotgun (WGS) entry which is preliminary data.</text>
</comment>
<protein>
    <submittedName>
        <fullName evidence="1">Uncharacterized protein</fullName>
    </submittedName>
</protein>
<evidence type="ECO:0000313" key="2">
    <source>
        <dbReference type="Proteomes" id="UP001165590"/>
    </source>
</evidence>
<name>A0ABT3UZL5_9ACTN</name>
<sequence>MEDVRGAVNVILYGPTEDFDRTLTAIQNADITAKRDAYEDQAISAFFHDGTDRPSQAFVQQCEDRVRAVVEGTSFTVNRTSVWGSNAATRQLPCNRHTGQWLGSFIDSESPLEIREQMLQDLAKAYGISVNDIELRDPDYLRAPES</sequence>
<gene>
    <name evidence="1" type="ORF">K3769_03430</name>
</gene>
<accession>A0ABT3UZL5</accession>
<reference evidence="1" key="1">
    <citation type="journal article" date="2022" name="bioRxiv">
        <title>Discovery and biosynthetic assessment of Streptomyces ortus sp nov. isolated from a deep-sea sponge.</title>
        <authorList>
            <person name="Williams S.E."/>
        </authorList>
    </citation>
    <scope>NUCLEOTIDE SEQUENCE</scope>
    <source>
        <strain evidence="1">A15ISP2-DRY2</strain>
    </source>
</reference>
<organism evidence="1 2">
    <name type="scientific">Streptomyces ortus</name>
    <dbReference type="NCBI Taxonomy" id="2867268"/>
    <lineage>
        <taxon>Bacteria</taxon>
        <taxon>Bacillati</taxon>
        <taxon>Actinomycetota</taxon>
        <taxon>Actinomycetes</taxon>
        <taxon>Kitasatosporales</taxon>
        <taxon>Streptomycetaceae</taxon>
        <taxon>Streptomyces</taxon>
    </lineage>
</organism>